<evidence type="ECO:0000256" key="1">
    <source>
        <dbReference type="ARBA" id="ARBA00004123"/>
    </source>
</evidence>
<dbReference type="PANTHER" id="PTHR47255:SF4">
    <property type="entry name" value="GATA ZINC FINGER DOMAIN-CONTAINING PROTEIN 12"/>
    <property type="match status" value="1"/>
</dbReference>
<dbReference type="KEGG" id="adu:107478822"/>
<keyword evidence="8" id="KW-0539">Nucleus</keyword>
<dbReference type="InterPro" id="IPR052138">
    <property type="entry name" value="GATA_ZnFinger_Domain"/>
</dbReference>
<proteinExistence type="inferred from homology"/>
<dbReference type="CDD" id="cd00202">
    <property type="entry name" value="ZnF_GATA"/>
    <property type="match status" value="1"/>
</dbReference>
<dbReference type="SMART" id="SM00401">
    <property type="entry name" value="ZnF_GATA"/>
    <property type="match status" value="1"/>
</dbReference>
<dbReference type="PROSITE" id="PS00344">
    <property type="entry name" value="GATA_ZN_FINGER_1"/>
    <property type="match status" value="1"/>
</dbReference>
<evidence type="ECO:0000313" key="14">
    <source>
        <dbReference type="RefSeq" id="XP_015954445.1"/>
    </source>
</evidence>
<evidence type="ECO:0000256" key="11">
    <source>
        <dbReference type="SAM" id="MobiDB-lite"/>
    </source>
</evidence>
<reference evidence="13" key="1">
    <citation type="journal article" date="2016" name="Nat. Genet.">
        <title>The genome sequences of Arachis duranensis and Arachis ipaensis, the diploid ancestors of cultivated peanut.</title>
        <authorList>
            <person name="Bertioli D.J."/>
            <person name="Cannon S.B."/>
            <person name="Froenicke L."/>
            <person name="Huang G."/>
            <person name="Farmer A.D."/>
            <person name="Cannon E.K."/>
            <person name="Liu X."/>
            <person name="Gao D."/>
            <person name="Clevenger J."/>
            <person name="Dash S."/>
            <person name="Ren L."/>
            <person name="Moretzsohn M.C."/>
            <person name="Shirasawa K."/>
            <person name="Huang W."/>
            <person name="Vidigal B."/>
            <person name="Abernathy B."/>
            <person name="Chu Y."/>
            <person name="Niederhuth C.E."/>
            <person name="Umale P."/>
            <person name="Araujo A.C."/>
            <person name="Kozik A."/>
            <person name="Kim K.D."/>
            <person name="Burow M.D."/>
            <person name="Varshney R.K."/>
            <person name="Wang X."/>
            <person name="Zhang X."/>
            <person name="Barkley N."/>
            <person name="Guimaraes P.M."/>
            <person name="Isobe S."/>
            <person name="Guo B."/>
            <person name="Liao B."/>
            <person name="Stalker H.T."/>
            <person name="Schmitz R.J."/>
            <person name="Scheffler B.E."/>
            <person name="Leal-Bertioli S.C."/>
            <person name="Xun X."/>
            <person name="Jackson S.A."/>
            <person name="Michelmore R."/>
            <person name="Ozias-Akins P."/>
        </authorList>
    </citation>
    <scope>NUCLEOTIDE SEQUENCE [LARGE SCALE GENOMIC DNA]</scope>
    <source>
        <strain evidence="13">cv. V14167</strain>
    </source>
</reference>
<feature type="region of interest" description="Disordered" evidence="11">
    <location>
        <begin position="57"/>
        <end position="100"/>
    </location>
</feature>
<keyword evidence="13" id="KW-1185">Reference proteome</keyword>
<evidence type="ECO:0000256" key="5">
    <source>
        <dbReference type="ARBA" id="ARBA00023015"/>
    </source>
</evidence>
<feature type="domain" description="GATA-type" evidence="12">
    <location>
        <begin position="194"/>
        <end position="226"/>
    </location>
</feature>
<feature type="region of interest" description="Disordered" evidence="11">
    <location>
        <begin position="284"/>
        <end position="305"/>
    </location>
</feature>
<evidence type="ECO:0000313" key="13">
    <source>
        <dbReference type="Proteomes" id="UP000515211"/>
    </source>
</evidence>
<evidence type="ECO:0000256" key="3">
    <source>
        <dbReference type="ARBA" id="ARBA00022771"/>
    </source>
</evidence>
<evidence type="ECO:0000256" key="2">
    <source>
        <dbReference type="ARBA" id="ARBA00022723"/>
    </source>
</evidence>
<dbReference type="InterPro" id="IPR000679">
    <property type="entry name" value="Znf_GATA"/>
</dbReference>
<keyword evidence="3 10" id="KW-0863">Zinc-finger</keyword>
<reference evidence="14" key="2">
    <citation type="submission" date="2025-08" db="UniProtKB">
        <authorList>
            <consortium name="RefSeq"/>
        </authorList>
    </citation>
    <scope>IDENTIFICATION</scope>
    <source>
        <tissue evidence="14">Whole plant</tissue>
    </source>
</reference>
<accession>A0A6P4CNE6</accession>
<dbReference type="PANTHER" id="PTHR47255">
    <property type="entry name" value="GATA TRANSCRIPTION FACTOR 22-RELATED"/>
    <property type="match status" value="1"/>
</dbReference>
<feature type="compositionally biased region" description="Basic and acidic residues" evidence="11">
    <location>
        <begin position="73"/>
        <end position="83"/>
    </location>
</feature>
<evidence type="ECO:0000256" key="10">
    <source>
        <dbReference type="PROSITE-ProRule" id="PRU00094"/>
    </source>
</evidence>
<dbReference type="GO" id="GO:0006355">
    <property type="term" value="P:regulation of DNA-templated transcription"/>
    <property type="evidence" value="ECO:0007669"/>
    <property type="project" value="InterPro"/>
</dbReference>
<dbReference type="Proteomes" id="UP000515211">
    <property type="component" value="Chromosome 3"/>
</dbReference>
<keyword evidence="7" id="KW-0804">Transcription</keyword>
<dbReference type="Gene3D" id="3.30.50.10">
    <property type="entry name" value="Erythroid Transcription Factor GATA-1, subunit A"/>
    <property type="match status" value="1"/>
</dbReference>
<organism evidence="13 14">
    <name type="scientific">Arachis duranensis</name>
    <name type="common">Wild peanut</name>
    <dbReference type="NCBI Taxonomy" id="130453"/>
    <lineage>
        <taxon>Eukaryota</taxon>
        <taxon>Viridiplantae</taxon>
        <taxon>Streptophyta</taxon>
        <taxon>Embryophyta</taxon>
        <taxon>Tracheophyta</taxon>
        <taxon>Spermatophyta</taxon>
        <taxon>Magnoliopsida</taxon>
        <taxon>eudicotyledons</taxon>
        <taxon>Gunneridae</taxon>
        <taxon>Pentapetalae</taxon>
        <taxon>rosids</taxon>
        <taxon>fabids</taxon>
        <taxon>Fabales</taxon>
        <taxon>Fabaceae</taxon>
        <taxon>Papilionoideae</taxon>
        <taxon>50 kb inversion clade</taxon>
        <taxon>dalbergioids sensu lato</taxon>
        <taxon>Dalbergieae</taxon>
        <taxon>Pterocarpus clade</taxon>
        <taxon>Arachis</taxon>
    </lineage>
</organism>
<dbReference type="PROSITE" id="PS50114">
    <property type="entry name" value="GATA_ZN_FINGER_2"/>
    <property type="match status" value="1"/>
</dbReference>
<protein>
    <submittedName>
        <fullName evidence="14">GATA transcription factor 21</fullName>
    </submittedName>
</protein>
<dbReference type="GO" id="GO:0008270">
    <property type="term" value="F:zinc ion binding"/>
    <property type="evidence" value="ECO:0007669"/>
    <property type="project" value="UniProtKB-KW"/>
</dbReference>
<evidence type="ECO:0000256" key="9">
    <source>
        <dbReference type="ARBA" id="ARBA00024019"/>
    </source>
</evidence>
<evidence type="ECO:0000256" key="6">
    <source>
        <dbReference type="ARBA" id="ARBA00023125"/>
    </source>
</evidence>
<dbReference type="GO" id="GO:0000976">
    <property type="term" value="F:transcription cis-regulatory region binding"/>
    <property type="evidence" value="ECO:0007669"/>
    <property type="project" value="UniProtKB-ARBA"/>
</dbReference>
<keyword evidence="5" id="KW-0805">Transcription regulation</keyword>
<dbReference type="SUPFAM" id="SSF57716">
    <property type="entry name" value="Glucocorticoid receptor-like (DNA-binding domain)"/>
    <property type="match status" value="1"/>
</dbReference>
<keyword evidence="4" id="KW-0862">Zinc</keyword>
<keyword evidence="2" id="KW-0479">Metal-binding</keyword>
<feature type="compositionally biased region" description="Low complexity" evidence="11">
    <location>
        <begin position="170"/>
        <end position="182"/>
    </location>
</feature>
<dbReference type="Pfam" id="PF00320">
    <property type="entry name" value="GATA"/>
    <property type="match status" value="1"/>
</dbReference>
<feature type="region of interest" description="Disordered" evidence="11">
    <location>
        <begin position="109"/>
        <end position="128"/>
    </location>
</feature>
<dbReference type="FunFam" id="3.30.50.10:FF:000055">
    <property type="entry name" value="GATA transcription factor 21"/>
    <property type="match status" value="1"/>
</dbReference>
<comment type="similarity">
    <text evidence="9">Belongs to the type IV zinc-finger family. Class B subfamily.</text>
</comment>
<dbReference type="GeneID" id="107478822"/>
<dbReference type="OrthoDB" id="2162994at2759"/>
<evidence type="ECO:0000256" key="8">
    <source>
        <dbReference type="ARBA" id="ARBA00023242"/>
    </source>
</evidence>
<evidence type="ECO:0000256" key="7">
    <source>
        <dbReference type="ARBA" id="ARBA00023163"/>
    </source>
</evidence>
<dbReference type="GO" id="GO:0005634">
    <property type="term" value="C:nucleus"/>
    <property type="evidence" value="ECO:0007669"/>
    <property type="project" value="UniProtKB-SubCell"/>
</dbReference>
<gene>
    <name evidence="14" type="primary">LOC107478822</name>
</gene>
<evidence type="ECO:0000256" key="4">
    <source>
        <dbReference type="ARBA" id="ARBA00022833"/>
    </source>
</evidence>
<feature type="region of interest" description="Disordered" evidence="11">
    <location>
        <begin position="156"/>
        <end position="189"/>
    </location>
</feature>
<comment type="subcellular location">
    <subcellularLocation>
        <location evidence="1">Nucleus</location>
    </subcellularLocation>
</comment>
<name>A0A6P4CNE6_ARADU</name>
<evidence type="ECO:0000259" key="12">
    <source>
        <dbReference type="PROSITE" id="PS50114"/>
    </source>
</evidence>
<keyword evidence="6" id="KW-0238">DNA-binding</keyword>
<dbReference type="InterPro" id="IPR013088">
    <property type="entry name" value="Znf_NHR/GATA"/>
</dbReference>
<sequence>MMIPSYRYSHHHPIPFDLNEEHHLFTTTTYPQLSSPSSSLSSYSYWDQHPNHLQITHQQAEKIHVPSSGGSWDHIHDHRKKEEKEEEEEKDGNKKSSKLLKLKILKKEERNENHHLDNQAHHDEEDHGSVKWMSSKMRIMGGSDTNNFRLRFDEEGPKQQAPLSPLGTDNSSSNSSNNNSSSNRHENNNNMIVRVCSDCHTTKTPLWRSGPRGPKSLCNACGIRQRKARRAAAVAAAAEVAASENDTTLMASTDDDDGMKKKEKKLHKHNNKDKKLKAKCSAPNQLKKKHKIGTNNNNNTNKLSHRGRKKVGFEDLTISLSKNLALNVFPHDEKEAAILLMALSYGLLHGFPSDRYLD</sequence>
<dbReference type="AlphaFoldDB" id="A0A6P4CNE6"/>
<dbReference type="RefSeq" id="XP_015954445.1">
    <property type="nucleotide sequence ID" value="XM_016098959.2"/>
</dbReference>